<dbReference type="EMBL" id="SNWP01000010">
    <property type="protein sequence ID" value="TDO29370.1"/>
    <property type="molecule type" value="Genomic_DNA"/>
</dbReference>
<comment type="caution">
    <text evidence="1">The sequence shown here is derived from an EMBL/GenBank/DDBJ whole genome shotgun (WGS) entry which is preliminary data.</text>
</comment>
<sequence>MNTRYHKIIHGIIASCCIVLTIIQTGCTTIKKNALEDLPEGKYTVSAKSDRSFLASPDSFQKGSVKKIQLYQEDSLYFLIPGTPVKGTVRLLPGKSQTIVLYKSSFDFDVFTTPFKFRPATTTIPQQLNTNFNGSFYFGYRGDRFSIKRTQLTNDISRDYFTKAGIGIGAFVGVGTAFVNPISMRNAIDYEYDAVAIDYGLAVLLGLRNFNTGISVGFDFLTDRNKKQWVYQHKPWIGIFIGLNLN</sequence>
<dbReference type="RefSeq" id="WP_133473973.1">
    <property type="nucleotide sequence ID" value="NZ_SNWP01000010.1"/>
</dbReference>
<accession>A0A4R6J269</accession>
<dbReference type="OrthoDB" id="836926at2"/>
<organism evidence="1 2">
    <name type="scientific">Sediminibacterium goheungense</name>
    <dbReference type="NCBI Taxonomy" id="1086393"/>
    <lineage>
        <taxon>Bacteria</taxon>
        <taxon>Pseudomonadati</taxon>
        <taxon>Bacteroidota</taxon>
        <taxon>Chitinophagia</taxon>
        <taxon>Chitinophagales</taxon>
        <taxon>Chitinophagaceae</taxon>
        <taxon>Sediminibacterium</taxon>
    </lineage>
</organism>
<dbReference type="Proteomes" id="UP000295741">
    <property type="component" value="Unassembled WGS sequence"/>
</dbReference>
<gene>
    <name evidence="1" type="ORF">BC659_1459</name>
</gene>
<protein>
    <submittedName>
        <fullName evidence="1">Uncharacterized protein</fullName>
    </submittedName>
</protein>
<reference evidence="1 2" key="1">
    <citation type="submission" date="2019-03" db="EMBL/GenBank/DDBJ databases">
        <title>Genomic Encyclopedia of Archaeal and Bacterial Type Strains, Phase II (KMG-II): from individual species to whole genera.</title>
        <authorList>
            <person name="Goeker M."/>
        </authorList>
    </citation>
    <scope>NUCLEOTIDE SEQUENCE [LARGE SCALE GENOMIC DNA]</scope>
    <source>
        <strain evidence="1 2">DSM 28323</strain>
    </source>
</reference>
<name>A0A4R6J269_9BACT</name>
<evidence type="ECO:0000313" key="1">
    <source>
        <dbReference type="EMBL" id="TDO29370.1"/>
    </source>
</evidence>
<dbReference type="AlphaFoldDB" id="A0A4R6J269"/>
<keyword evidence="2" id="KW-1185">Reference proteome</keyword>
<evidence type="ECO:0000313" key="2">
    <source>
        <dbReference type="Proteomes" id="UP000295741"/>
    </source>
</evidence>
<proteinExistence type="predicted"/>